<dbReference type="SUPFAM" id="SSF49899">
    <property type="entry name" value="Concanavalin A-like lectins/glucanases"/>
    <property type="match status" value="1"/>
</dbReference>
<gene>
    <name evidence="8 10" type="ORF">BDZ99DRAFT_408326</name>
</gene>
<dbReference type="PANTHER" id="PTHR42800">
    <property type="entry name" value="EXOINULINASE INUD (AFU_ORTHOLOGUE AFUA_5G00480)"/>
    <property type="match status" value="1"/>
</dbReference>
<dbReference type="SMART" id="SM00640">
    <property type="entry name" value="Glyco_32"/>
    <property type="match status" value="1"/>
</dbReference>
<proteinExistence type="inferred from homology"/>
<feature type="domain" description="Glycosyl hydrolase family 32 N-terminal" evidence="6">
    <location>
        <begin position="44"/>
        <end position="392"/>
    </location>
</feature>
<dbReference type="InterPro" id="IPR013320">
    <property type="entry name" value="ConA-like_dom_sf"/>
</dbReference>
<comment type="similarity">
    <text evidence="1 4">Belongs to the glycosyl hydrolase 32 family.</text>
</comment>
<dbReference type="GO" id="GO:0004575">
    <property type="term" value="F:sucrose alpha-glucosidase activity"/>
    <property type="evidence" value="ECO:0007669"/>
    <property type="project" value="TreeGrafter"/>
</dbReference>
<feature type="chain" id="PRO_5044629519" evidence="5">
    <location>
        <begin position="20"/>
        <end position="624"/>
    </location>
</feature>
<dbReference type="CDD" id="cd18621">
    <property type="entry name" value="GH32_XdINV-like"/>
    <property type="match status" value="1"/>
</dbReference>
<dbReference type="Pfam" id="PF08244">
    <property type="entry name" value="Glyco_hydro_32C"/>
    <property type="match status" value="1"/>
</dbReference>
<keyword evidence="9" id="KW-1185">Reference proteome</keyword>
<dbReference type="InterPro" id="IPR013189">
    <property type="entry name" value="Glyco_hydro_32_C"/>
</dbReference>
<evidence type="ECO:0000256" key="3">
    <source>
        <dbReference type="ARBA" id="ARBA00023295"/>
    </source>
</evidence>
<evidence type="ECO:0000313" key="10">
    <source>
        <dbReference type="RefSeq" id="XP_033581836.1"/>
    </source>
</evidence>
<organism evidence="8">
    <name type="scientific">Mytilinidion resinicola</name>
    <dbReference type="NCBI Taxonomy" id="574789"/>
    <lineage>
        <taxon>Eukaryota</taxon>
        <taxon>Fungi</taxon>
        <taxon>Dikarya</taxon>
        <taxon>Ascomycota</taxon>
        <taxon>Pezizomycotina</taxon>
        <taxon>Dothideomycetes</taxon>
        <taxon>Pleosporomycetidae</taxon>
        <taxon>Mytilinidiales</taxon>
        <taxon>Mytilinidiaceae</taxon>
        <taxon>Mytilinidion</taxon>
    </lineage>
</organism>
<feature type="signal peptide" evidence="5">
    <location>
        <begin position="1"/>
        <end position="19"/>
    </location>
</feature>
<dbReference type="Gene3D" id="2.115.10.20">
    <property type="entry name" value="Glycosyl hydrolase domain, family 43"/>
    <property type="match status" value="1"/>
</dbReference>
<dbReference type="GO" id="GO:0005737">
    <property type="term" value="C:cytoplasm"/>
    <property type="evidence" value="ECO:0007669"/>
    <property type="project" value="TreeGrafter"/>
</dbReference>
<dbReference type="InterPro" id="IPR023296">
    <property type="entry name" value="Glyco_hydro_beta-prop_sf"/>
</dbReference>
<reference evidence="8 10" key="1">
    <citation type="journal article" date="2020" name="Stud. Mycol.">
        <title>101 Dothideomycetes genomes: a test case for predicting lifestyles and emergence of pathogens.</title>
        <authorList>
            <person name="Haridas S."/>
            <person name="Albert R."/>
            <person name="Binder M."/>
            <person name="Bloem J."/>
            <person name="Labutti K."/>
            <person name="Salamov A."/>
            <person name="Andreopoulos B."/>
            <person name="Baker S."/>
            <person name="Barry K."/>
            <person name="Bills G."/>
            <person name="Bluhm B."/>
            <person name="Cannon C."/>
            <person name="Castanera R."/>
            <person name="Culley D."/>
            <person name="Daum C."/>
            <person name="Ezra D."/>
            <person name="Gonzalez J."/>
            <person name="Henrissat B."/>
            <person name="Kuo A."/>
            <person name="Liang C."/>
            <person name="Lipzen A."/>
            <person name="Lutzoni F."/>
            <person name="Magnuson J."/>
            <person name="Mondo S."/>
            <person name="Nolan M."/>
            <person name="Ohm R."/>
            <person name="Pangilinan J."/>
            <person name="Park H.-J."/>
            <person name="Ramirez L."/>
            <person name="Alfaro M."/>
            <person name="Sun H."/>
            <person name="Tritt A."/>
            <person name="Yoshinaga Y."/>
            <person name="Zwiers L.-H."/>
            <person name="Turgeon B."/>
            <person name="Goodwin S."/>
            <person name="Spatafora J."/>
            <person name="Crous P."/>
            <person name="Grigoriev I."/>
        </authorList>
    </citation>
    <scope>NUCLEOTIDE SEQUENCE</scope>
    <source>
        <strain evidence="8 10">CBS 304.34</strain>
    </source>
</reference>
<name>A0A6A6Z135_9PEZI</name>
<dbReference type="Pfam" id="PF00251">
    <property type="entry name" value="Glyco_hydro_32N"/>
    <property type="match status" value="1"/>
</dbReference>
<dbReference type="Proteomes" id="UP000504636">
    <property type="component" value="Unplaced"/>
</dbReference>
<accession>A0A6A6Z135</accession>
<evidence type="ECO:0000313" key="9">
    <source>
        <dbReference type="Proteomes" id="UP000504636"/>
    </source>
</evidence>
<dbReference type="RefSeq" id="XP_033581836.1">
    <property type="nucleotide sequence ID" value="XM_033716506.1"/>
</dbReference>
<dbReference type="InterPro" id="IPR001362">
    <property type="entry name" value="Glyco_hydro_32"/>
</dbReference>
<feature type="domain" description="Glycosyl hydrolase family 32 C-terminal" evidence="7">
    <location>
        <begin position="454"/>
        <end position="589"/>
    </location>
</feature>
<dbReference type="SUPFAM" id="SSF75005">
    <property type="entry name" value="Arabinanase/levansucrase/invertase"/>
    <property type="match status" value="1"/>
</dbReference>
<keyword evidence="3 4" id="KW-0326">Glycosidase</keyword>
<evidence type="ECO:0000256" key="1">
    <source>
        <dbReference type="ARBA" id="ARBA00009902"/>
    </source>
</evidence>
<evidence type="ECO:0000256" key="2">
    <source>
        <dbReference type="ARBA" id="ARBA00022801"/>
    </source>
</evidence>
<dbReference type="Gene3D" id="2.60.120.560">
    <property type="entry name" value="Exo-inulinase, domain 1"/>
    <property type="match status" value="1"/>
</dbReference>
<evidence type="ECO:0000256" key="4">
    <source>
        <dbReference type="RuleBase" id="RU362110"/>
    </source>
</evidence>
<keyword evidence="5" id="KW-0732">Signal</keyword>
<dbReference type="EMBL" id="MU003694">
    <property type="protein sequence ID" value="KAF2814872.1"/>
    <property type="molecule type" value="Genomic_DNA"/>
</dbReference>
<sequence length="624" mass="67933">MRATYLLSLVHGTLGVVSAQLLEASTIDVIGNNSLFTRWRPVAHFIPPAGWMNDPCGSMYDPTRDIYHLFYQWHPNHVNWGNISWGHATSKDLITWEDVGGWHDQDAQALGTGPVGTYNGLGIFSGTAQPVNLHGKQDGTLLAFYTSVSYLPTSWSIPYHRGTESQSIAMSSNGGVTWHEHPGNPIITEVPGNWNITGWRDPFVEPWPAMDALLGQSEPQYYAVFGSGIKGVGPRIPFYSAPASNLTQWKFLGALWEPAYNISLGSVLETGSYGFNFEVSSFFSLEDSTGAQHCFVNMGSEGGNVSFHESAHWALWNEGVVTRRDNGSAQFNPVSGSAADWGLLYALTSFNDTKNNRRVQWGWAPEDEGDFSINQQGFQGCMALPRELFVHEVASVVNVDDSSTGPGSSHFVKNGDGTFTAYTLGVRPLADVVAGIRKGSKAVEFTIGACSSSKIAGKGTSHMELAATFSDFNGIAGLRVAASPGGEEYTNVYYDSSNHTLNVDRSHSSTVTEFANSTVVGYFRPYTLAASGIESIAMSVFLDGSLLEVYVNGRFALTTRIYPSREDSTNFGVYVEEGASVHVAEVVAWVGLRNVWPDRPLNSSSKLVFDTAAETNNYTWWSGN</sequence>
<evidence type="ECO:0000313" key="8">
    <source>
        <dbReference type="EMBL" id="KAF2814872.1"/>
    </source>
</evidence>
<dbReference type="PANTHER" id="PTHR42800:SF3">
    <property type="entry name" value="GLYCOSYL HYDROLASE FAMILY 32 N-TERMINAL DOMAIN-CONTAINING PROTEIN"/>
    <property type="match status" value="1"/>
</dbReference>
<evidence type="ECO:0000259" key="6">
    <source>
        <dbReference type="Pfam" id="PF00251"/>
    </source>
</evidence>
<keyword evidence="2 4" id="KW-0378">Hydrolase</keyword>
<evidence type="ECO:0000259" key="7">
    <source>
        <dbReference type="Pfam" id="PF08244"/>
    </source>
</evidence>
<dbReference type="GeneID" id="54457399"/>
<dbReference type="InterPro" id="IPR013148">
    <property type="entry name" value="Glyco_hydro_32_N"/>
</dbReference>
<reference evidence="10" key="3">
    <citation type="submission" date="2025-04" db="UniProtKB">
        <authorList>
            <consortium name="RefSeq"/>
        </authorList>
    </citation>
    <scope>IDENTIFICATION</scope>
    <source>
        <strain evidence="10">CBS 304.34</strain>
    </source>
</reference>
<protein>
    <submittedName>
        <fullName evidence="8 10">Arabinanase/levansucrase/invertase</fullName>
    </submittedName>
</protein>
<evidence type="ECO:0000256" key="5">
    <source>
        <dbReference type="SAM" id="SignalP"/>
    </source>
</evidence>
<dbReference type="GO" id="GO:0005987">
    <property type="term" value="P:sucrose catabolic process"/>
    <property type="evidence" value="ECO:0007669"/>
    <property type="project" value="TreeGrafter"/>
</dbReference>
<reference evidence="10" key="2">
    <citation type="submission" date="2020-04" db="EMBL/GenBank/DDBJ databases">
        <authorList>
            <consortium name="NCBI Genome Project"/>
        </authorList>
    </citation>
    <scope>NUCLEOTIDE SEQUENCE</scope>
    <source>
        <strain evidence="10">CBS 304.34</strain>
    </source>
</reference>
<dbReference type="OrthoDB" id="202537at2759"/>
<dbReference type="AlphaFoldDB" id="A0A6A6Z135"/>